<feature type="domain" description="HTH asnC-type" evidence="4">
    <location>
        <begin position="8"/>
        <end position="69"/>
    </location>
</feature>
<dbReference type="InterPro" id="IPR000485">
    <property type="entry name" value="AsnC-type_HTH_dom"/>
</dbReference>
<keyword evidence="1" id="KW-0805">Transcription regulation</keyword>
<organism evidence="5 6">
    <name type="scientific">Simplicispira suum</name>
    <dbReference type="NCBI Taxonomy" id="2109915"/>
    <lineage>
        <taxon>Bacteria</taxon>
        <taxon>Pseudomonadati</taxon>
        <taxon>Pseudomonadota</taxon>
        <taxon>Betaproteobacteria</taxon>
        <taxon>Burkholderiales</taxon>
        <taxon>Comamonadaceae</taxon>
        <taxon>Simplicispira</taxon>
    </lineage>
</organism>
<dbReference type="GO" id="GO:0043200">
    <property type="term" value="P:response to amino acid"/>
    <property type="evidence" value="ECO:0007669"/>
    <property type="project" value="TreeGrafter"/>
</dbReference>
<dbReference type="InterPro" id="IPR019887">
    <property type="entry name" value="Tscrpt_reg_AsnC/Lrp_C"/>
</dbReference>
<dbReference type="GO" id="GO:0006355">
    <property type="term" value="P:regulation of DNA-templated transcription"/>
    <property type="evidence" value="ECO:0007669"/>
    <property type="project" value="UniProtKB-ARBA"/>
</dbReference>
<name>A0A2S0MW75_9BURK</name>
<dbReference type="InterPro" id="IPR011991">
    <property type="entry name" value="ArsR-like_HTH"/>
</dbReference>
<dbReference type="KEGG" id="simp:C6571_01485"/>
<dbReference type="SUPFAM" id="SSF54909">
    <property type="entry name" value="Dimeric alpha+beta barrel"/>
    <property type="match status" value="1"/>
</dbReference>
<protein>
    <submittedName>
        <fullName evidence="5">AsnC family transcriptional regulator</fullName>
    </submittedName>
</protein>
<evidence type="ECO:0000313" key="6">
    <source>
        <dbReference type="Proteomes" id="UP000239326"/>
    </source>
</evidence>
<keyword evidence="6" id="KW-1185">Reference proteome</keyword>
<dbReference type="InterPro" id="IPR036388">
    <property type="entry name" value="WH-like_DNA-bd_sf"/>
</dbReference>
<evidence type="ECO:0000256" key="2">
    <source>
        <dbReference type="ARBA" id="ARBA00023125"/>
    </source>
</evidence>
<dbReference type="Gene3D" id="1.10.10.10">
    <property type="entry name" value="Winged helix-like DNA-binding domain superfamily/Winged helix DNA-binding domain"/>
    <property type="match status" value="1"/>
</dbReference>
<dbReference type="PANTHER" id="PTHR30154">
    <property type="entry name" value="LEUCINE-RESPONSIVE REGULATORY PROTEIN"/>
    <property type="match status" value="1"/>
</dbReference>
<dbReference type="InterPro" id="IPR036390">
    <property type="entry name" value="WH_DNA-bd_sf"/>
</dbReference>
<dbReference type="InterPro" id="IPR011008">
    <property type="entry name" value="Dimeric_a/b-barrel"/>
</dbReference>
<dbReference type="Pfam" id="PF13412">
    <property type="entry name" value="HTH_24"/>
    <property type="match status" value="1"/>
</dbReference>
<dbReference type="GO" id="GO:0043565">
    <property type="term" value="F:sequence-specific DNA binding"/>
    <property type="evidence" value="ECO:0007669"/>
    <property type="project" value="InterPro"/>
</dbReference>
<proteinExistence type="predicted"/>
<dbReference type="RefSeq" id="WP_106445128.1">
    <property type="nucleotide sequence ID" value="NZ_CP027669.1"/>
</dbReference>
<accession>A0A2S0MW75</accession>
<evidence type="ECO:0000259" key="4">
    <source>
        <dbReference type="PROSITE" id="PS50956"/>
    </source>
</evidence>
<sequence>MLNTAAALDAVDRSLLDALQKDGRATVGELAERVSLSTSPCWRRVRQLEESGVISGYHAHLDRHRVGYGVLGFVQLGLHNHTADTTAAFEREVLALPQVLSCHNLSGRYDYQIELVAPDLETFAEYLRTRIRNLPGVREISTSFSLKEVKRTVALPVDLA</sequence>
<reference evidence="5 6" key="1">
    <citation type="submission" date="2018-03" db="EMBL/GenBank/DDBJ databases">
        <title>Genome sequencing of Simplicispira sp.</title>
        <authorList>
            <person name="Kim S.-J."/>
            <person name="Heo J."/>
            <person name="Kwon S.-W."/>
        </authorList>
    </citation>
    <scope>NUCLEOTIDE SEQUENCE [LARGE SCALE GENOMIC DNA]</scope>
    <source>
        <strain evidence="5 6">SC1-8</strain>
    </source>
</reference>
<dbReference type="FunFam" id="1.10.10.10:FF:000186">
    <property type="entry name" value="AsnC family transcriptional regulator"/>
    <property type="match status" value="1"/>
</dbReference>
<dbReference type="GO" id="GO:0005829">
    <property type="term" value="C:cytosol"/>
    <property type="evidence" value="ECO:0007669"/>
    <property type="project" value="TreeGrafter"/>
</dbReference>
<dbReference type="InterPro" id="IPR019888">
    <property type="entry name" value="Tscrpt_reg_AsnC-like"/>
</dbReference>
<dbReference type="Pfam" id="PF01037">
    <property type="entry name" value="AsnC_trans_reg"/>
    <property type="match status" value="1"/>
</dbReference>
<dbReference type="SUPFAM" id="SSF46785">
    <property type="entry name" value="Winged helix' DNA-binding domain"/>
    <property type="match status" value="1"/>
</dbReference>
<dbReference type="Proteomes" id="UP000239326">
    <property type="component" value="Chromosome"/>
</dbReference>
<evidence type="ECO:0000313" key="5">
    <source>
        <dbReference type="EMBL" id="AVO40135.1"/>
    </source>
</evidence>
<dbReference type="OrthoDB" id="8526125at2"/>
<dbReference type="AlphaFoldDB" id="A0A2S0MW75"/>
<evidence type="ECO:0000256" key="3">
    <source>
        <dbReference type="ARBA" id="ARBA00023163"/>
    </source>
</evidence>
<dbReference type="PRINTS" id="PR00033">
    <property type="entry name" value="HTHASNC"/>
</dbReference>
<dbReference type="PANTHER" id="PTHR30154:SF34">
    <property type="entry name" value="TRANSCRIPTIONAL REGULATOR AZLB"/>
    <property type="match status" value="1"/>
</dbReference>
<dbReference type="Gene3D" id="3.30.70.920">
    <property type="match status" value="1"/>
</dbReference>
<dbReference type="CDD" id="cd00090">
    <property type="entry name" value="HTH_ARSR"/>
    <property type="match status" value="1"/>
</dbReference>
<dbReference type="SMART" id="SM00344">
    <property type="entry name" value="HTH_ASNC"/>
    <property type="match status" value="1"/>
</dbReference>
<dbReference type="EMBL" id="CP027669">
    <property type="protein sequence ID" value="AVO40135.1"/>
    <property type="molecule type" value="Genomic_DNA"/>
</dbReference>
<dbReference type="PROSITE" id="PS50956">
    <property type="entry name" value="HTH_ASNC_2"/>
    <property type="match status" value="1"/>
</dbReference>
<evidence type="ECO:0000256" key="1">
    <source>
        <dbReference type="ARBA" id="ARBA00023015"/>
    </source>
</evidence>
<keyword evidence="3" id="KW-0804">Transcription</keyword>
<gene>
    <name evidence="5" type="ORF">C6571_01485</name>
</gene>
<keyword evidence="2" id="KW-0238">DNA-binding</keyword>